<dbReference type="AlphaFoldDB" id="A0A2P2IMH3"/>
<keyword evidence="1" id="KW-0472">Membrane</keyword>
<accession>A0A2P2IMH3</accession>
<protein>
    <submittedName>
        <fullName evidence="2">Uncharacterized protein</fullName>
    </submittedName>
</protein>
<proteinExistence type="predicted"/>
<keyword evidence="1" id="KW-0812">Transmembrane</keyword>
<keyword evidence="1" id="KW-1133">Transmembrane helix</keyword>
<evidence type="ECO:0000313" key="2">
    <source>
        <dbReference type="EMBL" id="MBW82439.1"/>
    </source>
</evidence>
<evidence type="ECO:0000256" key="1">
    <source>
        <dbReference type="SAM" id="Phobius"/>
    </source>
</evidence>
<dbReference type="EMBL" id="GGEC01001956">
    <property type="protein sequence ID" value="MBW82439.1"/>
    <property type="molecule type" value="Transcribed_RNA"/>
</dbReference>
<feature type="transmembrane region" description="Helical" evidence="1">
    <location>
        <begin position="7"/>
        <end position="26"/>
    </location>
</feature>
<sequence>MDKSSPFYILILLHIPYVFWDLHLLMDSLYWFPDGGMYVQSG</sequence>
<name>A0A2P2IMH3_RHIMU</name>
<organism evidence="2">
    <name type="scientific">Rhizophora mucronata</name>
    <name type="common">Asiatic mangrove</name>
    <dbReference type="NCBI Taxonomy" id="61149"/>
    <lineage>
        <taxon>Eukaryota</taxon>
        <taxon>Viridiplantae</taxon>
        <taxon>Streptophyta</taxon>
        <taxon>Embryophyta</taxon>
        <taxon>Tracheophyta</taxon>
        <taxon>Spermatophyta</taxon>
        <taxon>Magnoliopsida</taxon>
        <taxon>eudicotyledons</taxon>
        <taxon>Gunneridae</taxon>
        <taxon>Pentapetalae</taxon>
        <taxon>rosids</taxon>
        <taxon>fabids</taxon>
        <taxon>Malpighiales</taxon>
        <taxon>Rhizophoraceae</taxon>
        <taxon>Rhizophora</taxon>
    </lineage>
</organism>
<reference evidence="2" key="1">
    <citation type="submission" date="2018-02" db="EMBL/GenBank/DDBJ databases">
        <title>Rhizophora mucronata_Transcriptome.</title>
        <authorList>
            <person name="Meera S.P."/>
            <person name="Sreeshan A."/>
            <person name="Augustine A."/>
        </authorList>
    </citation>
    <scope>NUCLEOTIDE SEQUENCE</scope>
    <source>
        <tissue evidence="2">Leaf</tissue>
    </source>
</reference>